<feature type="compositionally biased region" description="Polar residues" evidence="1">
    <location>
        <begin position="125"/>
        <end position="141"/>
    </location>
</feature>
<name>A0A699IEC4_TANCI</name>
<reference evidence="2" key="1">
    <citation type="journal article" date="2019" name="Sci. Rep.">
        <title>Draft genome of Tanacetum cinerariifolium, the natural source of mosquito coil.</title>
        <authorList>
            <person name="Yamashiro T."/>
            <person name="Shiraishi A."/>
            <person name="Satake H."/>
            <person name="Nakayama K."/>
        </authorList>
    </citation>
    <scope>NUCLEOTIDE SEQUENCE</scope>
</reference>
<accession>A0A699IEC4</accession>
<feature type="region of interest" description="Disordered" evidence="1">
    <location>
        <begin position="117"/>
        <end position="144"/>
    </location>
</feature>
<protein>
    <submittedName>
        <fullName evidence="2">Uncharacterized protein</fullName>
    </submittedName>
</protein>
<dbReference type="EMBL" id="BKCJ010296943">
    <property type="protein sequence ID" value="GEZ58468.1"/>
    <property type="molecule type" value="Genomic_DNA"/>
</dbReference>
<comment type="caution">
    <text evidence="2">The sequence shown here is derived from an EMBL/GenBank/DDBJ whole genome shotgun (WGS) entry which is preliminary data.</text>
</comment>
<dbReference type="AlphaFoldDB" id="A0A699IEC4"/>
<evidence type="ECO:0000256" key="1">
    <source>
        <dbReference type="SAM" id="MobiDB-lite"/>
    </source>
</evidence>
<gene>
    <name evidence="2" type="ORF">Tci_530441</name>
</gene>
<proteinExistence type="predicted"/>
<sequence length="652" mass="73753">MPIICTECGGIVRGGLYLPCNLRKKDLYNYDPNAYSFDTSNYFPQPQDENYLCNLCGNNSHDGYDCQQQFPLVYEQKPKDSNDLFQKLLKDLKELVEYDQSTSTDRPIFLNDNEDHHVQSKESLDNSSEENVVSKTNQEPPQDSDIHQLIEECSVEVPEQQKQNMEKTMLDLVKICHHKQFLCIHDDVDNLIESALDSKLLSINSINSQRLDKKEQEVKIVEEQLAERRNLAPILSTKEPENSLNMGYKHLSITPEIESDEVTESNAENLLPIPIECEILFDSNNDDLSSDDESFEDIEYVDASVPDPAIVSVEEENVVHREEEESDNSLLEKFLLEFETFCDHSEETRSDNTTHANYSLPEYDSFCFKIKPDQERLINLVENDNSDNSSNDLLLEEADIFLFDNSIPPGIENVADDPEGDVRFLEELLIDDSILSHELSDNNFKDNPSISRPPPKPLDVESFFDLKPDMIAEEISDKLNEDKCFDPGREINVSTKIEDDDYFPFLFVILFFLPYFIFPKPPPAQYLVHQSLAASRRHVTASYWTAASDVAATSAPVNAGQRRSTPPVVPPATGQRRWITVVIGGQRRLVGRSTLTTTGPPVNGGWWADQRAGLGRSGSGLGWVRVGLGLPRGMPRVSHVCTRVSHVCPRGS</sequence>
<organism evidence="2">
    <name type="scientific">Tanacetum cinerariifolium</name>
    <name type="common">Dalmatian daisy</name>
    <name type="synonym">Chrysanthemum cinerariifolium</name>
    <dbReference type="NCBI Taxonomy" id="118510"/>
    <lineage>
        <taxon>Eukaryota</taxon>
        <taxon>Viridiplantae</taxon>
        <taxon>Streptophyta</taxon>
        <taxon>Embryophyta</taxon>
        <taxon>Tracheophyta</taxon>
        <taxon>Spermatophyta</taxon>
        <taxon>Magnoliopsida</taxon>
        <taxon>eudicotyledons</taxon>
        <taxon>Gunneridae</taxon>
        <taxon>Pentapetalae</taxon>
        <taxon>asterids</taxon>
        <taxon>campanulids</taxon>
        <taxon>Asterales</taxon>
        <taxon>Asteraceae</taxon>
        <taxon>Asteroideae</taxon>
        <taxon>Anthemideae</taxon>
        <taxon>Anthemidinae</taxon>
        <taxon>Tanacetum</taxon>
    </lineage>
</organism>
<evidence type="ECO:0000313" key="2">
    <source>
        <dbReference type="EMBL" id="GEZ58468.1"/>
    </source>
</evidence>